<evidence type="ECO:0000313" key="17">
    <source>
        <dbReference type="Proteomes" id="UP001176468"/>
    </source>
</evidence>
<evidence type="ECO:0000256" key="13">
    <source>
        <dbReference type="SAM" id="SignalP"/>
    </source>
</evidence>
<accession>A0ABT9A1B8</accession>
<proteinExistence type="inferred from homology"/>
<dbReference type="InterPro" id="IPR000531">
    <property type="entry name" value="Beta-barrel_TonB"/>
</dbReference>
<keyword evidence="7" id="KW-0406">Ion transport</keyword>
<evidence type="ECO:0000256" key="9">
    <source>
        <dbReference type="ARBA" id="ARBA00023136"/>
    </source>
</evidence>
<comment type="similarity">
    <text evidence="11 12">Belongs to the TonB-dependent receptor family.</text>
</comment>
<evidence type="ECO:0000259" key="15">
    <source>
        <dbReference type="Pfam" id="PF07715"/>
    </source>
</evidence>
<keyword evidence="9 11" id="KW-0472">Membrane</keyword>
<evidence type="ECO:0000256" key="5">
    <source>
        <dbReference type="ARBA" id="ARBA00022692"/>
    </source>
</evidence>
<evidence type="ECO:0000256" key="11">
    <source>
        <dbReference type="PROSITE-ProRule" id="PRU01360"/>
    </source>
</evidence>
<keyword evidence="16" id="KW-0675">Receptor</keyword>
<keyword evidence="3 11" id="KW-1134">Transmembrane beta strand</keyword>
<dbReference type="InterPro" id="IPR036942">
    <property type="entry name" value="Beta-barrel_TonB_sf"/>
</dbReference>
<evidence type="ECO:0000256" key="2">
    <source>
        <dbReference type="ARBA" id="ARBA00022448"/>
    </source>
</evidence>
<evidence type="ECO:0000313" key="16">
    <source>
        <dbReference type="EMBL" id="MDO7843624.1"/>
    </source>
</evidence>
<evidence type="ECO:0000256" key="1">
    <source>
        <dbReference type="ARBA" id="ARBA00004571"/>
    </source>
</evidence>
<dbReference type="InterPro" id="IPR012910">
    <property type="entry name" value="Plug_dom"/>
</dbReference>
<keyword evidence="13" id="KW-0732">Signal</keyword>
<keyword evidence="2 11" id="KW-0813">Transport</keyword>
<comment type="subcellular location">
    <subcellularLocation>
        <location evidence="1 11">Cell outer membrane</location>
        <topology evidence="1 11">Multi-pass membrane protein</topology>
    </subcellularLocation>
</comment>
<evidence type="ECO:0000256" key="6">
    <source>
        <dbReference type="ARBA" id="ARBA00023004"/>
    </source>
</evidence>
<keyword evidence="6" id="KW-0408">Iron</keyword>
<evidence type="ECO:0000256" key="7">
    <source>
        <dbReference type="ARBA" id="ARBA00023065"/>
    </source>
</evidence>
<dbReference type="InterPro" id="IPR039426">
    <property type="entry name" value="TonB-dep_rcpt-like"/>
</dbReference>
<dbReference type="Pfam" id="PF00593">
    <property type="entry name" value="TonB_dep_Rec_b-barrel"/>
    <property type="match status" value="1"/>
</dbReference>
<dbReference type="Pfam" id="PF07715">
    <property type="entry name" value="Plug"/>
    <property type="match status" value="1"/>
</dbReference>
<keyword evidence="8 12" id="KW-0798">TonB box</keyword>
<sequence length="801" mass="85422">MKFAAGRSSLIALGVALWATAANAQSAPSTVPTPPDKTVEPSSSAGLQDIVVTARKISENLQAVPVAVTAYSGANLVQQNAVRIPDLARLTPGFTLKIASSTPVAVNLQIRGQYQSDVLATLDPSVGTYVDGLYWGRAYGLTADLLDVRSAQILRGPQGTLFGRNTTGGAILMETNNPDLDNISGKVSATYGRFNERSVTGILNFPLITDRLAIRGAITATKRDGFYHELNTGTDMANRNSWTARIKILGQVTDTLSVLLSGEHFHTDFQARPFQTAYISPSSAANLEAYFEANGPAAPAVAVPGGYALFQNYIASVAGTDNVRLNSLMPAFATTNTASATITLDTFFGALKFIGGYRGVKASTTNDLEGAPYNIVTSVGAQDLKQYSGEFQITGKAFHDFLDFTSGVFYFNESGIDQSRAIFLPRLSAVQTAALFIGDVATDSMGLYAQGTAHFTDKLSFTGGLRYSVEDKGIVLTNQTRTADASNTLVACSITGADPVTCRAQRRDSFDGVSYTAGLNFQITPDILVYAKTSKGFRSGGENLRAAGGLSNFLPFRPETAREHEIGFKTEFFDRRLRLNVAAFLSDVSDIQRNTIVTSATGTATIVGNAGKARFYGGEAELTAILFDGFTLSANGAHVKPKYVSYVDPGTGFDRSRERFEQVPEWTFSVAGTYEKELSFGKATLNANYAWQGTTAIAPFNYYVDGAGVYHDATDGSVLTATDAVATKAASTLPAGGTLNARAAISLMDDRLELAIFGRNILNRRVNENALLFGAPLSVVSVQRNDPATYGVTVSYNFGAK</sequence>
<dbReference type="PANTHER" id="PTHR32552:SF81">
    <property type="entry name" value="TONB-DEPENDENT OUTER MEMBRANE RECEPTOR"/>
    <property type="match status" value="1"/>
</dbReference>
<feature type="domain" description="TonB-dependent receptor plug" evidence="15">
    <location>
        <begin position="61"/>
        <end position="170"/>
    </location>
</feature>
<dbReference type="RefSeq" id="WP_304562079.1">
    <property type="nucleotide sequence ID" value="NZ_JAUQSZ010000010.1"/>
</dbReference>
<protein>
    <submittedName>
        <fullName evidence="16">TonB-dependent receptor</fullName>
    </submittedName>
</protein>
<evidence type="ECO:0000259" key="14">
    <source>
        <dbReference type="Pfam" id="PF00593"/>
    </source>
</evidence>
<keyword evidence="10 11" id="KW-0998">Cell outer membrane</keyword>
<dbReference type="PANTHER" id="PTHR32552">
    <property type="entry name" value="FERRICHROME IRON RECEPTOR-RELATED"/>
    <property type="match status" value="1"/>
</dbReference>
<feature type="chain" id="PRO_5046313513" evidence="13">
    <location>
        <begin position="25"/>
        <end position="801"/>
    </location>
</feature>
<feature type="signal peptide" evidence="13">
    <location>
        <begin position="1"/>
        <end position="24"/>
    </location>
</feature>
<comment type="caution">
    <text evidence="16">The sequence shown here is derived from an EMBL/GenBank/DDBJ whole genome shotgun (WGS) entry which is preliminary data.</text>
</comment>
<feature type="domain" description="TonB-dependent receptor-like beta-barrel" evidence="14">
    <location>
        <begin position="333"/>
        <end position="760"/>
    </location>
</feature>
<dbReference type="PROSITE" id="PS52016">
    <property type="entry name" value="TONB_DEPENDENT_REC_3"/>
    <property type="match status" value="1"/>
</dbReference>
<reference evidence="16" key="1">
    <citation type="submission" date="2023-07" db="EMBL/GenBank/DDBJ databases">
        <authorList>
            <person name="Kim M.K."/>
        </authorList>
    </citation>
    <scope>NUCLEOTIDE SEQUENCE</scope>
    <source>
        <strain evidence="16">CA1-15</strain>
    </source>
</reference>
<organism evidence="16 17">
    <name type="scientific">Sphingomonas immobilis</name>
    <dbReference type="NCBI Taxonomy" id="3063997"/>
    <lineage>
        <taxon>Bacteria</taxon>
        <taxon>Pseudomonadati</taxon>
        <taxon>Pseudomonadota</taxon>
        <taxon>Alphaproteobacteria</taxon>
        <taxon>Sphingomonadales</taxon>
        <taxon>Sphingomonadaceae</taxon>
        <taxon>Sphingomonas</taxon>
    </lineage>
</organism>
<gene>
    <name evidence="16" type="ORF">Q5H94_14920</name>
</gene>
<evidence type="ECO:0000256" key="4">
    <source>
        <dbReference type="ARBA" id="ARBA00022496"/>
    </source>
</evidence>
<keyword evidence="5 11" id="KW-0812">Transmembrane</keyword>
<evidence type="ECO:0000256" key="3">
    <source>
        <dbReference type="ARBA" id="ARBA00022452"/>
    </source>
</evidence>
<dbReference type="SUPFAM" id="SSF56935">
    <property type="entry name" value="Porins"/>
    <property type="match status" value="1"/>
</dbReference>
<evidence type="ECO:0000256" key="10">
    <source>
        <dbReference type="ARBA" id="ARBA00023237"/>
    </source>
</evidence>
<dbReference type="EMBL" id="JAUQSZ010000010">
    <property type="protein sequence ID" value="MDO7843624.1"/>
    <property type="molecule type" value="Genomic_DNA"/>
</dbReference>
<dbReference type="Gene3D" id="2.40.170.20">
    <property type="entry name" value="TonB-dependent receptor, beta-barrel domain"/>
    <property type="match status" value="1"/>
</dbReference>
<evidence type="ECO:0000256" key="8">
    <source>
        <dbReference type="ARBA" id="ARBA00023077"/>
    </source>
</evidence>
<keyword evidence="17" id="KW-1185">Reference proteome</keyword>
<name>A0ABT9A1B8_9SPHN</name>
<keyword evidence="4" id="KW-0410">Iron transport</keyword>
<evidence type="ECO:0000256" key="12">
    <source>
        <dbReference type="RuleBase" id="RU003357"/>
    </source>
</evidence>
<dbReference type="Proteomes" id="UP001176468">
    <property type="component" value="Unassembled WGS sequence"/>
</dbReference>